<dbReference type="EMBL" id="JARRAG010000002">
    <property type="protein sequence ID" value="MDG3005673.1"/>
    <property type="molecule type" value="Genomic_DNA"/>
</dbReference>
<feature type="transmembrane region" description="Helical" evidence="1">
    <location>
        <begin position="59"/>
        <end position="81"/>
    </location>
</feature>
<accession>A0ABT6FDL0</accession>
<evidence type="ECO:0000256" key="1">
    <source>
        <dbReference type="SAM" id="Phobius"/>
    </source>
</evidence>
<proteinExistence type="predicted"/>
<keyword evidence="1" id="KW-0812">Transmembrane</keyword>
<sequence length="415" mass="45855">MDGEFACPECGQTVKVRRAGPGRQVRCEFCNSLLEVPFLPRVDGAWRRKRFERPRWVPWAWWGVALALMGIIATAAIQTLIRGERAGRTRAIERLIASSKAHEAEGRLDLALIDLDSALEVAPTTDVPVEAPEAIRERRRGLARRDVHQVLGKLKSDGRDSQSLGDWLNLVARVGADRDLAPVRKDVEARFVETLQLWIDDLAARAAREPNPTAALALCGEGADLAGHLSQPDRGLALERFRTIAANLVDRRGVAIDVVPGAYILGTPAGYERAFQAMIVEALRSKGYLAPPATARWRDLWSNPPYRFGYAIRESQEGTYLGTQNRLSRIEVQLALHDRGREIFKTTPHARTIVPVPGLPSYLAGRLALSQDRVDEAEKMLYDDAFSQVRDKFQHSLANLPACPAANPSASLGGR</sequence>
<evidence type="ECO:0000313" key="2">
    <source>
        <dbReference type="EMBL" id="MDG3005673.1"/>
    </source>
</evidence>
<gene>
    <name evidence="2" type="ORF">PZE19_17940</name>
</gene>
<comment type="caution">
    <text evidence="2">The sequence shown here is derived from an EMBL/GenBank/DDBJ whole genome shotgun (WGS) entry which is preliminary data.</text>
</comment>
<name>A0ABT6FDL0_9BACT</name>
<keyword evidence="3" id="KW-1185">Reference proteome</keyword>
<dbReference type="Gene3D" id="2.20.28.160">
    <property type="match status" value="1"/>
</dbReference>
<keyword evidence="1" id="KW-1133">Transmembrane helix</keyword>
<evidence type="ECO:0000313" key="3">
    <source>
        <dbReference type="Proteomes" id="UP001216907"/>
    </source>
</evidence>
<organism evidence="2 3">
    <name type="scientific">Paludisphaera mucosa</name>
    <dbReference type="NCBI Taxonomy" id="3030827"/>
    <lineage>
        <taxon>Bacteria</taxon>
        <taxon>Pseudomonadati</taxon>
        <taxon>Planctomycetota</taxon>
        <taxon>Planctomycetia</taxon>
        <taxon>Isosphaerales</taxon>
        <taxon>Isosphaeraceae</taxon>
        <taxon>Paludisphaera</taxon>
    </lineage>
</organism>
<dbReference type="Proteomes" id="UP001216907">
    <property type="component" value="Unassembled WGS sequence"/>
</dbReference>
<protein>
    <submittedName>
        <fullName evidence="2">Uncharacterized protein</fullName>
    </submittedName>
</protein>
<keyword evidence="1" id="KW-0472">Membrane</keyword>
<reference evidence="2 3" key="1">
    <citation type="submission" date="2023-03" db="EMBL/GenBank/DDBJ databases">
        <title>Paludisphaera mucosa sp. nov. a novel planctomycete from northern fen.</title>
        <authorList>
            <person name="Ivanova A."/>
        </authorList>
    </citation>
    <scope>NUCLEOTIDE SEQUENCE [LARGE SCALE GENOMIC DNA]</scope>
    <source>
        <strain evidence="2 3">Pla2</strain>
    </source>
</reference>
<dbReference type="RefSeq" id="WP_277862004.1">
    <property type="nucleotide sequence ID" value="NZ_JARRAG010000002.1"/>
</dbReference>